<dbReference type="EMBL" id="GL732603">
    <property type="protein sequence ID" value="EFX72078.1"/>
    <property type="molecule type" value="Genomic_DNA"/>
</dbReference>
<evidence type="ECO:0000313" key="3">
    <source>
        <dbReference type="Proteomes" id="UP000000305"/>
    </source>
</evidence>
<gene>
    <name evidence="2" type="ORF">DAPPUDRAFT_326590</name>
</gene>
<feature type="compositionally biased region" description="Basic and acidic residues" evidence="1">
    <location>
        <begin position="65"/>
        <end position="111"/>
    </location>
</feature>
<proteinExistence type="predicted"/>
<name>E9H873_DAPPU</name>
<sequence>MGRKLRLEAKRKLNYSDIVRGVSVEINQDVADEDGNEVVLNLFIHTSLSKKMLSKDLHGSPSVPHVEKAKRLSSKEKVKLRRENQTAEEHQIAKTHDNNEHINSRQHEKDVSNVNNAEKCLKNMFLESQNYLPVNRRKEELEVSSIAVFSRSQDGKNAVCEKMKSSEVSYSLK</sequence>
<dbReference type="InParanoid" id="E9H873"/>
<dbReference type="KEGG" id="dpx:DAPPUDRAFT_326590"/>
<reference evidence="2 3" key="1">
    <citation type="journal article" date="2011" name="Science">
        <title>The ecoresponsive genome of Daphnia pulex.</title>
        <authorList>
            <person name="Colbourne J.K."/>
            <person name="Pfrender M.E."/>
            <person name="Gilbert D."/>
            <person name="Thomas W.K."/>
            <person name="Tucker A."/>
            <person name="Oakley T.H."/>
            <person name="Tokishita S."/>
            <person name="Aerts A."/>
            <person name="Arnold G.J."/>
            <person name="Basu M.K."/>
            <person name="Bauer D.J."/>
            <person name="Caceres C.E."/>
            <person name="Carmel L."/>
            <person name="Casola C."/>
            <person name="Choi J.H."/>
            <person name="Detter J.C."/>
            <person name="Dong Q."/>
            <person name="Dusheyko S."/>
            <person name="Eads B.D."/>
            <person name="Frohlich T."/>
            <person name="Geiler-Samerotte K.A."/>
            <person name="Gerlach D."/>
            <person name="Hatcher P."/>
            <person name="Jogdeo S."/>
            <person name="Krijgsveld J."/>
            <person name="Kriventseva E.V."/>
            <person name="Kultz D."/>
            <person name="Laforsch C."/>
            <person name="Lindquist E."/>
            <person name="Lopez J."/>
            <person name="Manak J.R."/>
            <person name="Muller J."/>
            <person name="Pangilinan J."/>
            <person name="Patwardhan R.P."/>
            <person name="Pitluck S."/>
            <person name="Pritham E.J."/>
            <person name="Rechtsteiner A."/>
            <person name="Rho M."/>
            <person name="Rogozin I.B."/>
            <person name="Sakarya O."/>
            <person name="Salamov A."/>
            <person name="Schaack S."/>
            <person name="Shapiro H."/>
            <person name="Shiga Y."/>
            <person name="Skalitzky C."/>
            <person name="Smith Z."/>
            <person name="Souvorov A."/>
            <person name="Sung W."/>
            <person name="Tang Z."/>
            <person name="Tsuchiya D."/>
            <person name="Tu H."/>
            <person name="Vos H."/>
            <person name="Wang M."/>
            <person name="Wolf Y.I."/>
            <person name="Yamagata H."/>
            <person name="Yamada T."/>
            <person name="Ye Y."/>
            <person name="Shaw J.R."/>
            <person name="Andrews J."/>
            <person name="Crease T.J."/>
            <person name="Tang H."/>
            <person name="Lucas S.M."/>
            <person name="Robertson H.M."/>
            <person name="Bork P."/>
            <person name="Koonin E.V."/>
            <person name="Zdobnov E.M."/>
            <person name="Grigoriev I.V."/>
            <person name="Lynch M."/>
            <person name="Boore J.L."/>
        </authorList>
    </citation>
    <scope>NUCLEOTIDE SEQUENCE [LARGE SCALE GENOMIC DNA]</scope>
</reference>
<dbReference type="HOGENOM" id="CLU_1549220_0_0_1"/>
<feature type="region of interest" description="Disordered" evidence="1">
    <location>
        <begin position="54"/>
        <end position="114"/>
    </location>
</feature>
<keyword evidence="3" id="KW-1185">Reference proteome</keyword>
<evidence type="ECO:0000313" key="2">
    <source>
        <dbReference type="EMBL" id="EFX72078.1"/>
    </source>
</evidence>
<organism evidence="2 3">
    <name type="scientific">Daphnia pulex</name>
    <name type="common">Water flea</name>
    <dbReference type="NCBI Taxonomy" id="6669"/>
    <lineage>
        <taxon>Eukaryota</taxon>
        <taxon>Metazoa</taxon>
        <taxon>Ecdysozoa</taxon>
        <taxon>Arthropoda</taxon>
        <taxon>Crustacea</taxon>
        <taxon>Branchiopoda</taxon>
        <taxon>Diplostraca</taxon>
        <taxon>Cladocera</taxon>
        <taxon>Anomopoda</taxon>
        <taxon>Daphniidae</taxon>
        <taxon>Daphnia</taxon>
    </lineage>
</organism>
<dbReference type="Proteomes" id="UP000000305">
    <property type="component" value="Unassembled WGS sequence"/>
</dbReference>
<accession>E9H873</accession>
<protein>
    <submittedName>
        <fullName evidence="2">Uncharacterized protein</fullName>
    </submittedName>
</protein>
<dbReference type="OrthoDB" id="10571551at2759"/>
<dbReference type="AlphaFoldDB" id="E9H873"/>
<evidence type="ECO:0000256" key="1">
    <source>
        <dbReference type="SAM" id="MobiDB-lite"/>
    </source>
</evidence>